<sequence>MTKSRGTGCCCSYQCGFASRQEMLESLASACDHRLLNPAFLCGLDPATPFLLGLDADPVDLLTRLPLPLSLTGSPVTTPFKTSQSPPSIFISSESGVPIHFSDGFWKEDMNHVDCPSATPTTFTTTVTTASAFMTNRPDSPVDEPPFSPSLDGPAFNDFTAASQASSPAVPLEFPEVFCPTFVSKMPDEAGVERQQEADTELLFTSLDLIDSVVDVNPVSHAVIQTPPPSPQIQTEKEVFTDSGNDADDLICDASRELIDIVVTATGVNIDSTPAPPTSYIQPVSTQFLPASPPPLIHSEQSGNEINPTDIQQISISSLGSANSVGDLFSFVLNSRTSTEAAPTSPLLFNPIELPAEQNKYQSYSYQTTQSEGISVPISSKASSHSVETDDTINITVSTATCETMSAQSCSQNNEVPTSMDDLVVRLTLYSVKMISILDLLTAKRLNASAIKLALTAQSQVSLRRTGLPSVYSNQ</sequence>
<protein>
    <submittedName>
        <fullName evidence="1">Uncharacterized protein</fullName>
    </submittedName>
</protein>
<accession>A0A3S4ZP78</accession>
<dbReference type="EMBL" id="CAAALY010003764">
    <property type="protein sequence ID" value="VEL08365.1"/>
    <property type="molecule type" value="Genomic_DNA"/>
</dbReference>
<comment type="caution">
    <text evidence="1">The sequence shown here is derived from an EMBL/GenBank/DDBJ whole genome shotgun (WGS) entry which is preliminary data.</text>
</comment>
<gene>
    <name evidence="1" type="ORF">PXEA_LOCUS1805</name>
</gene>
<name>A0A3S4ZP78_9PLAT</name>
<dbReference type="Proteomes" id="UP000784294">
    <property type="component" value="Unassembled WGS sequence"/>
</dbReference>
<organism evidence="1 2">
    <name type="scientific">Protopolystoma xenopodis</name>
    <dbReference type="NCBI Taxonomy" id="117903"/>
    <lineage>
        <taxon>Eukaryota</taxon>
        <taxon>Metazoa</taxon>
        <taxon>Spiralia</taxon>
        <taxon>Lophotrochozoa</taxon>
        <taxon>Platyhelminthes</taxon>
        <taxon>Monogenea</taxon>
        <taxon>Polyopisthocotylea</taxon>
        <taxon>Polystomatidea</taxon>
        <taxon>Polystomatidae</taxon>
        <taxon>Protopolystoma</taxon>
    </lineage>
</organism>
<dbReference type="InterPro" id="IPR007747">
    <property type="entry name" value="Menin"/>
</dbReference>
<keyword evidence="2" id="KW-1185">Reference proteome</keyword>
<dbReference type="OrthoDB" id="5962932at2759"/>
<dbReference type="GO" id="GO:0005634">
    <property type="term" value="C:nucleus"/>
    <property type="evidence" value="ECO:0007669"/>
    <property type="project" value="InterPro"/>
</dbReference>
<dbReference type="Pfam" id="PF05053">
    <property type="entry name" value="Menin"/>
    <property type="match status" value="1"/>
</dbReference>
<evidence type="ECO:0000313" key="2">
    <source>
        <dbReference type="Proteomes" id="UP000784294"/>
    </source>
</evidence>
<evidence type="ECO:0000313" key="1">
    <source>
        <dbReference type="EMBL" id="VEL08365.1"/>
    </source>
</evidence>
<proteinExistence type="predicted"/>
<dbReference type="AlphaFoldDB" id="A0A3S4ZP78"/>
<reference evidence="1" key="1">
    <citation type="submission" date="2018-11" db="EMBL/GenBank/DDBJ databases">
        <authorList>
            <consortium name="Pathogen Informatics"/>
        </authorList>
    </citation>
    <scope>NUCLEOTIDE SEQUENCE</scope>
</reference>